<keyword evidence="2 6" id="KW-0812">Transmembrane</keyword>
<comment type="subcellular location">
    <subcellularLocation>
        <location evidence="1">Endomembrane system</location>
        <topology evidence="1">Multi-pass membrane protein</topology>
    </subcellularLocation>
</comment>
<evidence type="ECO:0000256" key="2">
    <source>
        <dbReference type="ARBA" id="ARBA00022692"/>
    </source>
</evidence>
<evidence type="ECO:0000256" key="5">
    <source>
        <dbReference type="SAM" id="MobiDB-lite"/>
    </source>
</evidence>
<gene>
    <name evidence="7" type="ORF">CspeluHIS016_0209420</name>
</gene>
<sequence length="457" mass="49999">MSQSPLARKRKSLTAFSRAPSQLSRSVTASALDETASPRSSPSRPSAGQNAFATPLRERRSRRERESLDGESSRDSSRRSTIGYSPTGTPTPAARPHRIVYSPYATPPAGLSRSSSIPFDMAASSVAGRKTEERLRATGPTGTPKAPRFVRRRPLWKRIIESPGNALDTALFHVPTSVEDMLPPARWANPIALVLYVIHWLLLAPLRIVKSDDVLKEERTVVDSIGNRWERREAASRSGVAGTRVAFLYTILLIVLAGANAAWLFTRYRTYDMQLRSGKDLVHSPHASPVPAPKVSPADGRAEDMPAADEAPLQKAARLTGKGLWAFLKWIYRSILGAVGARPPATTTGIARGDSIQSLRVWDPPEFSLAFFCAMPPSAPLIAALLTSQHPFLTPLILAIAAAVMCHLAACFTQLVKDRMLLSAEVMREYDQRFVYKRIFAPMVDRGVGTSDAVMLP</sequence>
<dbReference type="Pfam" id="PF10332">
    <property type="entry name" value="DUF2418"/>
    <property type="match status" value="1"/>
</dbReference>
<reference evidence="7" key="2">
    <citation type="submission" date="2023-06" db="EMBL/GenBank/DDBJ databases">
        <authorList>
            <person name="Kobayashi Y."/>
            <person name="Kayamori A."/>
            <person name="Aoki K."/>
            <person name="Shiwa Y."/>
            <person name="Fujita N."/>
            <person name="Sugita T."/>
            <person name="Iwasaki W."/>
            <person name="Tanaka N."/>
            <person name="Takashima M."/>
        </authorList>
    </citation>
    <scope>NUCLEOTIDE SEQUENCE</scope>
    <source>
        <strain evidence="7">HIS016</strain>
    </source>
</reference>
<name>A0AAD3TS27_9TREE</name>
<reference evidence="7" key="1">
    <citation type="journal article" date="2023" name="BMC Genomics">
        <title>Chromosome-level genome assemblies of Cutaneotrichosporon spp. (Trichosporonales, Basidiomycota) reveal imbalanced evolution between nucleotide sequences and chromosome synteny.</title>
        <authorList>
            <person name="Kobayashi Y."/>
            <person name="Kayamori A."/>
            <person name="Aoki K."/>
            <person name="Shiwa Y."/>
            <person name="Matsutani M."/>
            <person name="Fujita N."/>
            <person name="Sugita T."/>
            <person name="Iwasaki W."/>
            <person name="Tanaka N."/>
            <person name="Takashima M."/>
        </authorList>
    </citation>
    <scope>NUCLEOTIDE SEQUENCE</scope>
    <source>
        <strain evidence="7">HIS016</strain>
    </source>
</reference>
<proteinExistence type="predicted"/>
<dbReference type="GO" id="GO:0012505">
    <property type="term" value="C:endomembrane system"/>
    <property type="evidence" value="ECO:0007669"/>
    <property type="project" value="UniProtKB-SubCell"/>
</dbReference>
<feature type="compositionally biased region" description="Polar residues" evidence="5">
    <location>
        <begin position="19"/>
        <end position="29"/>
    </location>
</feature>
<evidence type="ECO:0000313" key="7">
    <source>
        <dbReference type="EMBL" id="GMK55886.1"/>
    </source>
</evidence>
<feature type="transmembrane region" description="Helical" evidence="6">
    <location>
        <begin position="191"/>
        <end position="209"/>
    </location>
</feature>
<keyword evidence="3 6" id="KW-1133">Transmembrane helix</keyword>
<feature type="transmembrane region" description="Helical" evidence="6">
    <location>
        <begin position="367"/>
        <end position="386"/>
    </location>
</feature>
<evidence type="ECO:0000256" key="1">
    <source>
        <dbReference type="ARBA" id="ARBA00004127"/>
    </source>
</evidence>
<evidence type="ECO:0000256" key="4">
    <source>
        <dbReference type="ARBA" id="ARBA00023136"/>
    </source>
</evidence>
<protein>
    <recommendedName>
        <fullName evidence="9">Nuclear rim protein 1</fullName>
    </recommendedName>
</protein>
<feature type="transmembrane region" description="Helical" evidence="6">
    <location>
        <begin position="392"/>
        <end position="412"/>
    </location>
</feature>
<feature type="transmembrane region" description="Helical" evidence="6">
    <location>
        <begin position="246"/>
        <end position="266"/>
    </location>
</feature>
<dbReference type="GO" id="GO:0043007">
    <property type="term" value="P:maintenance of rDNA"/>
    <property type="evidence" value="ECO:0007669"/>
    <property type="project" value="TreeGrafter"/>
</dbReference>
<comment type="caution">
    <text evidence="7">The sequence shown here is derived from an EMBL/GenBank/DDBJ whole genome shotgun (WGS) entry which is preliminary data.</text>
</comment>
<dbReference type="PANTHER" id="PTHR28293:SF1">
    <property type="entry name" value="NUCLEAR RIM PROTEIN 1"/>
    <property type="match status" value="1"/>
</dbReference>
<dbReference type="InterPro" id="IPR018819">
    <property type="entry name" value="Nur1/Mug154"/>
</dbReference>
<dbReference type="EMBL" id="BTCM01000002">
    <property type="protein sequence ID" value="GMK55886.1"/>
    <property type="molecule type" value="Genomic_DNA"/>
</dbReference>
<dbReference type="GO" id="GO:0007096">
    <property type="term" value="P:regulation of exit from mitosis"/>
    <property type="evidence" value="ECO:0007669"/>
    <property type="project" value="TreeGrafter"/>
</dbReference>
<dbReference type="PANTHER" id="PTHR28293">
    <property type="entry name" value="NUCLEAR RIM PROTEIN 1"/>
    <property type="match status" value="1"/>
</dbReference>
<dbReference type="Proteomes" id="UP001222932">
    <property type="component" value="Unassembled WGS sequence"/>
</dbReference>
<dbReference type="AlphaFoldDB" id="A0AAD3TS27"/>
<feature type="compositionally biased region" description="Basic and acidic residues" evidence="5">
    <location>
        <begin position="56"/>
        <end position="78"/>
    </location>
</feature>
<keyword evidence="4 6" id="KW-0472">Membrane</keyword>
<feature type="region of interest" description="Disordered" evidence="5">
    <location>
        <begin position="1"/>
        <end position="97"/>
    </location>
</feature>
<evidence type="ECO:0000313" key="8">
    <source>
        <dbReference type="Proteomes" id="UP001222932"/>
    </source>
</evidence>
<keyword evidence="8" id="KW-1185">Reference proteome</keyword>
<accession>A0AAD3TS27</accession>
<feature type="compositionally biased region" description="Low complexity" evidence="5">
    <location>
        <begin position="37"/>
        <end position="46"/>
    </location>
</feature>
<evidence type="ECO:0000256" key="6">
    <source>
        <dbReference type="SAM" id="Phobius"/>
    </source>
</evidence>
<evidence type="ECO:0008006" key="9">
    <source>
        <dbReference type="Google" id="ProtNLM"/>
    </source>
</evidence>
<feature type="region of interest" description="Disordered" evidence="5">
    <location>
        <begin position="282"/>
        <end position="309"/>
    </location>
</feature>
<evidence type="ECO:0000256" key="3">
    <source>
        <dbReference type="ARBA" id="ARBA00022989"/>
    </source>
</evidence>
<organism evidence="7 8">
    <name type="scientific">Cutaneotrichosporon spelunceum</name>
    <dbReference type="NCBI Taxonomy" id="1672016"/>
    <lineage>
        <taxon>Eukaryota</taxon>
        <taxon>Fungi</taxon>
        <taxon>Dikarya</taxon>
        <taxon>Basidiomycota</taxon>
        <taxon>Agaricomycotina</taxon>
        <taxon>Tremellomycetes</taxon>
        <taxon>Trichosporonales</taxon>
        <taxon>Trichosporonaceae</taxon>
        <taxon>Cutaneotrichosporon</taxon>
    </lineage>
</organism>